<dbReference type="PROSITE" id="PS51318">
    <property type="entry name" value="TAT"/>
    <property type="match status" value="1"/>
</dbReference>
<evidence type="ECO:0000313" key="3">
    <source>
        <dbReference type="EMBL" id="SDM30585.1"/>
    </source>
</evidence>
<dbReference type="InterPro" id="IPR006311">
    <property type="entry name" value="TAT_signal"/>
</dbReference>
<dbReference type="InterPro" id="IPR000653">
    <property type="entry name" value="DegT/StrS_aminotransferase"/>
</dbReference>
<dbReference type="InterPro" id="IPR015421">
    <property type="entry name" value="PyrdxlP-dep_Trfase_major"/>
</dbReference>
<dbReference type="InterPro" id="IPR019546">
    <property type="entry name" value="TAT_signal_bac_arc"/>
</dbReference>
<dbReference type="CDD" id="cd00616">
    <property type="entry name" value="AHBA_syn"/>
    <property type="match status" value="1"/>
</dbReference>
<keyword evidence="2" id="KW-0663">Pyridoxal phosphate</keyword>
<reference evidence="4" key="1">
    <citation type="submission" date="2016-10" db="EMBL/GenBank/DDBJ databases">
        <authorList>
            <person name="Varghese N."/>
            <person name="Submissions S."/>
        </authorList>
    </citation>
    <scope>NUCLEOTIDE SEQUENCE [LARGE SCALE GENOMIC DNA]</scope>
    <source>
        <strain evidence="4">DSM 24536</strain>
    </source>
</reference>
<sequence>MKNKNSDPSRRKFLKQTSVAGIGTALTLGISPSLIAGGLDNSATPAILGGPLASNPAKWIKWPIWIPETDEKRVLEVLRSGIWSRASVVNEFEALWAKTNGAKRCLTVSNGTNALIVALNQLDIKGGDEVLVPPYTFISTVQAILMNGAMPVFVDIDPDTYQIDPAKMEAKITPRTKAILPVHILGMPADMPRIMAIAKKHNLVVIEDACQAPLTEVNNQKVGTIGNAGCFSFQNSKNIPIGEGGAIISNDIAFMDRCVSFQNLGLPFGTAVGTFNAGSVRIGTKVRLTEYQAAIGLAQIQRLDAQTTVREENAKYLKSKIENIPGIVPYKLYDCATRVSFHLFSFRYKQDAFKGLTRAAFLQALRAEGVPCSGGYNPLNTQEFIKEAFESKNYRRMYHKDMLDYKKYMENNQCPENDKLCTEAVWFTQNLLLGSKEDMDSIASAISKIYASADAIKKSLEK</sequence>
<organism evidence="3 4">
    <name type="scientific">Daejeonella rubra</name>
    <dbReference type="NCBI Taxonomy" id="990371"/>
    <lineage>
        <taxon>Bacteria</taxon>
        <taxon>Pseudomonadati</taxon>
        <taxon>Bacteroidota</taxon>
        <taxon>Sphingobacteriia</taxon>
        <taxon>Sphingobacteriales</taxon>
        <taxon>Sphingobacteriaceae</taxon>
        <taxon>Daejeonella</taxon>
    </lineage>
</organism>
<dbReference type="Gene3D" id="3.40.640.10">
    <property type="entry name" value="Type I PLP-dependent aspartate aminotransferase-like (Major domain)"/>
    <property type="match status" value="1"/>
</dbReference>
<dbReference type="EMBL" id="FNHH01000009">
    <property type="protein sequence ID" value="SDM30585.1"/>
    <property type="molecule type" value="Genomic_DNA"/>
</dbReference>
<evidence type="ECO:0000256" key="2">
    <source>
        <dbReference type="RuleBase" id="RU004508"/>
    </source>
</evidence>
<dbReference type="RefSeq" id="WP_090703710.1">
    <property type="nucleotide sequence ID" value="NZ_FNHH01000009.1"/>
</dbReference>
<evidence type="ECO:0000256" key="1">
    <source>
        <dbReference type="ARBA" id="ARBA00037999"/>
    </source>
</evidence>
<name>A0A1G9S739_9SPHI</name>
<dbReference type="Gene3D" id="3.90.1150.10">
    <property type="entry name" value="Aspartate Aminotransferase, domain 1"/>
    <property type="match status" value="1"/>
</dbReference>
<dbReference type="NCBIfam" id="TIGR01409">
    <property type="entry name" value="TAT_signal_seq"/>
    <property type="match status" value="1"/>
</dbReference>
<dbReference type="InterPro" id="IPR015422">
    <property type="entry name" value="PyrdxlP-dep_Trfase_small"/>
</dbReference>
<dbReference type="PANTHER" id="PTHR30244">
    <property type="entry name" value="TRANSAMINASE"/>
    <property type="match status" value="1"/>
</dbReference>
<proteinExistence type="inferred from homology"/>
<dbReference type="OrthoDB" id="9804264at2"/>
<dbReference type="Pfam" id="PF01041">
    <property type="entry name" value="DegT_DnrJ_EryC1"/>
    <property type="match status" value="1"/>
</dbReference>
<protein>
    <submittedName>
        <fullName evidence="3">Tat (Twin-arginine translocation) pathway signal sequence</fullName>
    </submittedName>
</protein>
<dbReference type="GO" id="GO:0030170">
    <property type="term" value="F:pyridoxal phosphate binding"/>
    <property type="evidence" value="ECO:0007669"/>
    <property type="project" value="TreeGrafter"/>
</dbReference>
<dbReference type="SUPFAM" id="SSF53383">
    <property type="entry name" value="PLP-dependent transferases"/>
    <property type="match status" value="1"/>
</dbReference>
<dbReference type="STRING" id="990371.SAMN05421813_10974"/>
<dbReference type="GO" id="GO:0000271">
    <property type="term" value="P:polysaccharide biosynthetic process"/>
    <property type="evidence" value="ECO:0007669"/>
    <property type="project" value="TreeGrafter"/>
</dbReference>
<comment type="similarity">
    <text evidence="1 2">Belongs to the DegT/DnrJ/EryC1 family.</text>
</comment>
<accession>A0A1G9S739</accession>
<dbReference type="GO" id="GO:0008483">
    <property type="term" value="F:transaminase activity"/>
    <property type="evidence" value="ECO:0007669"/>
    <property type="project" value="TreeGrafter"/>
</dbReference>
<dbReference type="PANTHER" id="PTHR30244:SF34">
    <property type="entry name" value="DTDP-4-AMINO-4,6-DIDEOXYGALACTOSE TRANSAMINASE"/>
    <property type="match status" value="1"/>
</dbReference>
<gene>
    <name evidence="3" type="ORF">SAMN05421813_10974</name>
</gene>
<keyword evidence="4" id="KW-1185">Reference proteome</keyword>
<dbReference type="Proteomes" id="UP000199226">
    <property type="component" value="Unassembled WGS sequence"/>
</dbReference>
<evidence type="ECO:0000313" key="4">
    <source>
        <dbReference type="Proteomes" id="UP000199226"/>
    </source>
</evidence>
<dbReference type="InterPro" id="IPR015424">
    <property type="entry name" value="PyrdxlP-dep_Trfase"/>
</dbReference>
<dbReference type="AlphaFoldDB" id="A0A1G9S739"/>